<evidence type="ECO:0000313" key="3">
    <source>
        <dbReference type="Proteomes" id="UP000663859"/>
    </source>
</evidence>
<keyword evidence="3" id="KW-1185">Reference proteome</keyword>
<feature type="region of interest" description="Disordered" evidence="1">
    <location>
        <begin position="35"/>
        <end position="57"/>
    </location>
</feature>
<organism evidence="2 3">
    <name type="scientific">Candidatus Methylacidithermus pantelleriae</name>
    <dbReference type="NCBI Taxonomy" id="2744239"/>
    <lineage>
        <taxon>Bacteria</taxon>
        <taxon>Pseudomonadati</taxon>
        <taxon>Verrucomicrobiota</taxon>
        <taxon>Methylacidiphilae</taxon>
        <taxon>Methylacidiphilales</taxon>
        <taxon>Methylacidiphilaceae</taxon>
        <taxon>Candidatus Methylacidithermus</taxon>
    </lineage>
</organism>
<feature type="compositionally biased region" description="Polar residues" evidence="1">
    <location>
        <begin position="35"/>
        <end position="46"/>
    </location>
</feature>
<comment type="caution">
    <text evidence="2">The sequence shown here is derived from an EMBL/GenBank/DDBJ whole genome shotgun (WGS) entry which is preliminary data.</text>
</comment>
<dbReference type="EMBL" id="CAJNOB010000041">
    <property type="protein sequence ID" value="CAF0702048.1"/>
    <property type="molecule type" value="Genomic_DNA"/>
</dbReference>
<name>A0A8J2FT06_9BACT</name>
<dbReference type="Proteomes" id="UP000663859">
    <property type="component" value="Unassembled WGS sequence"/>
</dbReference>
<protein>
    <recommendedName>
        <fullName evidence="4">Transposase</fullName>
    </recommendedName>
</protein>
<proteinExistence type="predicted"/>
<accession>A0A8J2FT06</accession>
<dbReference type="AlphaFoldDB" id="A0A8J2FT06"/>
<evidence type="ECO:0000256" key="1">
    <source>
        <dbReference type="SAM" id="MobiDB-lite"/>
    </source>
</evidence>
<reference evidence="2" key="1">
    <citation type="submission" date="2021-02" db="EMBL/GenBank/DDBJ databases">
        <authorList>
            <person name="Cremers G."/>
            <person name="Picone N."/>
        </authorList>
    </citation>
    <scope>NUCLEOTIDE SEQUENCE</scope>
    <source>
        <strain evidence="2">PQ17</strain>
    </source>
</reference>
<gene>
    <name evidence="2" type="ORF">MPNT_460009</name>
</gene>
<evidence type="ECO:0008006" key="4">
    <source>
        <dbReference type="Google" id="ProtNLM"/>
    </source>
</evidence>
<sequence>MCLERPAQLVDHDRHAFPSDTALAYALAVSQTGKGQSNGACGSNGWQRVREKNGRKPTLPPVLLKAISYLGIIGKKG</sequence>
<evidence type="ECO:0000313" key="2">
    <source>
        <dbReference type="EMBL" id="CAF0702048.1"/>
    </source>
</evidence>